<keyword evidence="3" id="KW-1185">Reference proteome</keyword>
<dbReference type="RefSeq" id="XP_025398209.1">
    <property type="nucleotide sequence ID" value="XM_025544827.1"/>
</dbReference>
<sequence>MSEKEIEAENNLHLQKYHNYWNKSTSPPEEQKATDDAYRQAFERFPEIYHSIGWSDNEDIVFNAENLAAHRELLIEAIFTMEVQRMDFLDSDGGREKSRALFEYSRLPRLLTILTRLENRRYDCVECRDGQCVDWRVYNADTILKVLIQAGRASQKAKLTDGLNNTSLEDLLKQCYARRILSQDELKSPVHLLYQFHLIYDCLAALVLTTRYMELRDPLTYTFYLRYKSLPIHQIFQMVQSHYKLTDGQDDFPPFPLEESPAPSFSPAQFNLSYLQDFGDLAIEWTDSLSEHLTIFTGPHRNALRVFAHPTYLYNGHDLLHSEHDYFQPTFIDLPQAPIPSPKPNPKPNPHRTPFNQILSSPFLTRLSLPPTLQTTFNLSHPSTTIKPLGPCHQTKITSAPMRDILSLHPYYPEDIRFMMRAVFEHDLSMQDQPFIRFAYFGPRLRMIKTFLDSKRPSTLRQVWVDRRDAREWWRFWGSVLFMLMVGMGVWGVVVAVAVAVAVYRI</sequence>
<feature type="transmembrane region" description="Helical" evidence="1">
    <location>
        <begin position="476"/>
        <end position="504"/>
    </location>
</feature>
<dbReference type="GeneID" id="37067064"/>
<dbReference type="AlphaFoldDB" id="A0A317VZA6"/>
<evidence type="ECO:0000313" key="2">
    <source>
        <dbReference type="EMBL" id="PWY78268.1"/>
    </source>
</evidence>
<dbReference type="Proteomes" id="UP000247233">
    <property type="component" value="Unassembled WGS sequence"/>
</dbReference>
<evidence type="ECO:0000256" key="1">
    <source>
        <dbReference type="SAM" id="Phobius"/>
    </source>
</evidence>
<dbReference type="OrthoDB" id="5428890at2759"/>
<keyword evidence="1" id="KW-0472">Membrane</keyword>
<proteinExistence type="predicted"/>
<name>A0A317VZA6_9EURO</name>
<reference evidence="2 3" key="1">
    <citation type="submission" date="2016-12" db="EMBL/GenBank/DDBJ databases">
        <title>The genomes of Aspergillus section Nigri reveals drivers in fungal speciation.</title>
        <authorList>
            <consortium name="DOE Joint Genome Institute"/>
            <person name="Vesth T.C."/>
            <person name="Nybo J."/>
            <person name="Theobald S."/>
            <person name="Brandl J."/>
            <person name="Frisvad J.C."/>
            <person name="Nielsen K.F."/>
            <person name="Lyhne E.K."/>
            <person name="Kogle M.E."/>
            <person name="Kuo A."/>
            <person name="Riley R."/>
            <person name="Clum A."/>
            <person name="Nolan M."/>
            <person name="Lipzen A."/>
            <person name="Salamov A."/>
            <person name="Henrissat B."/>
            <person name="Wiebenga A."/>
            <person name="De Vries R.P."/>
            <person name="Grigoriev I.V."/>
            <person name="Mortensen U.H."/>
            <person name="Andersen M.R."/>
            <person name="Baker S.E."/>
        </authorList>
    </citation>
    <scope>NUCLEOTIDE SEQUENCE [LARGE SCALE GENOMIC DNA]</scope>
    <source>
        <strain evidence="2 3">CBS 117.55</strain>
    </source>
</reference>
<keyword evidence="1" id="KW-0812">Transmembrane</keyword>
<evidence type="ECO:0000313" key="3">
    <source>
        <dbReference type="Proteomes" id="UP000247233"/>
    </source>
</evidence>
<dbReference type="EMBL" id="MSFL01000017">
    <property type="protein sequence ID" value="PWY78268.1"/>
    <property type="molecule type" value="Genomic_DNA"/>
</dbReference>
<gene>
    <name evidence="2" type="ORF">BO70DRAFT_372023</name>
</gene>
<comment type="caution">
    <text evidence="2">The sequence shown here is derived from an EMBL/GenBank/DDBJ whole genome shotgun (WGS) entry which is preliminary data.</text>
</comment>
<organism evidence="2 3">
    <name type="scientific">Aspergillus heteromorphus CBS 117.55</name>
    <dbReference type="NCBI Taxonomy" id="1448321"/>
    <lineage>
        <taxon>Eukaryota</taxon>
        <taxon>Fungi</taxon>
        <taxon>Dikarya</taxon>
        <taxon>Ascomycota</taxon>
        <taxon>Pezizomycotina</taxon>
        <taxon>Eurotiomycetes</taxon>
        <taxon>Eurotiomycetidae</taxon>
        <taxon>Eurotiales</taxon>
        <taxon>Aspergillaceae</taxon>
        <taxon>Aspergillus</taxon>
        <taxon>Aspergillus subgen. Circumdati</taxon>
    </lineage>
</organism>
<dbReference type="VEuPathDB" id="FungiDB:BO70DRAFT_372023"/>
<keyword evidence="1" id="KW-1133">Transmembrane helix</keyword>
<accession>A0A317VZA6</accession>
<protein>
    <submittedName>
        <fullName evidence="2">Uncharacterized protein</fullName>
    </submittedName>
</protein>